<evidence type="ECO:0000313" key="1">
    <source>
        <dbReference type="EMBL" id="JAH05454.1"/>
    </source>
</evidence>
<proteinExistence type="predicted"/>
<sequence length="25" mass="2853">MANFCPQATFTFYPFNLLYSTSTTS</sequence>
<reference evidence="1" key="2">
    <citation type="journal article" date="2015" name="Fish Shellfish Immunol.">
        <title>Early steps in the European eel (Anguilla anguilla)-Vibrio vulnificus interaction in the gills: Role of the RtxA13 toxin.</title>
        <authorList>
            <person name="Callol A."/>
            <person name="Pajuelo D."/>
            <person name="Ebbesson L."/>
            <person name="Teles M."/>
            <person name="MacKenzie S."/>
            <person name="Amaro C."/>
        </authorList>
    </citation>
    <scope>NUCLEOTIDE SEQUENCE</scope>
</reference>
<protein>
    <submittedName>
        <fullName evidence="1">Uncharacterized protein</fullName>
    </submittedName>
</protein>
<dbReference type="EMBL" id="GBXM01103123">
    <property type="protein sequence ID" value="JAH05454.1"/>
    <property type="molecule type" value="Transcribed_RNA"/>
</dbReference>
<accession>A0A0E9PLR7</accession>
<reference evidence="1" key="1">
    <citation type="submission" date="2014-11" db="EMBL/GenBank/DDBJ databases">
        <authorList>
            <person name="Amaro Gonzalez C."/>
        </authorList>
    </citation>
    <scope>NUCLEOTIDE SEQUENCE</scope>
</reference>
<name>A0A0E9PLR7_ANGAN</name>
<organism evidence="1">
    <name type="scientific">Anguilla anguilla</name>
    <name type="common">European freshwater eel</name>
    <name type="synonym">Muraena anguilla</name>
    <dbReference type="NCBI Taxonomy" id="7936"/>
    <lineage>
        <taxon>Eukaryota</taxon>
        <taxon>Metazoa</taxon>
        <taxon>Chordata</taxon>
        <taxon>Craniata</taxon>
        <taxon>Vertebrata</taxon>
        <taxon>Euteleostomi</taxon>
        <taxon>Actinopterygii</taxon>
        <taxon>Neopterygii</taxon>
        <taxon>Teleostei</taxon>
        <taxon>Anguilliformes</taxon>
        <taxon>Anguillidae</taxon>
        <taxon>Anguilla</taxon>
    </lineage>
</organism>
<dbReference type="AlphaFoldDB" id="A0A0E9PLR7"/>